<dbReference type="Proteomes" id="UP001303046">
    <property type="component" value="Unassembled WGS sequence"/>
</dbReference>
<dbReference type="PROSITE" id="PS50089">
    <property type="entry name" value="ZF_RING_2"/>
    <property type="match status" value="1"/>
</dbReference>
<feature type="transmembrane region" description="Helical" evidence="14">
    <location>
        <begin position="212"/>
        <end position="232"/>
    </location>
</feature>
<dbReference type="InterPro" id="IPR001857">
    <property type="entry name" value="Ribosomal_bL19"/>
</dbReference>
<evidence type="ECO:0000256" key="14">
    <source>
        <dbReference type="SAM" id="Phobius"/>
    </source>
</evidence>
<evidence type="ECO:0000256" key="2">
    <source>
        <dbReference type="ARBA" id="ARBA00005781"/>
    </source>
</evidence>
<keyword evidence="9 14" id="KW-0472">Membrane</keyword>
<dbReference type="Pfam" id="PF01245">
    <property type="entry name" value="Ribosomal_L19"/>
    <property type="match status" value="1"/>
</dbReference>
<evidence type="ECO:0000256" key="3">
    <source>
        <dbReference type="ARBA" id="ARBA00022692"/>
    </source>
</evidence>
<keyword evidence="4" id="KW-0479">Metal-binding</keyword>
<dbReference type="Gene3D" id="3.30.40.10">
    <property type="entry name" value="Zinc/RING finger domain, C3HC4 (zinc finger)"/>
    <property type="match status" value="1"/>
</dbReference>
<reference evidence="16 17" key="1">
    <citation type="submission" date="2023-08" db="EMBL/GenBank/DDBJ databases">
        <title>A Necator americanus chromosomal reference genome.</title>
        <authorList>
            <person name="Ilik V."/>
            <person name="Petrzelkova K.J."/>
            <person name="Pardy F."/>
            <person name="Fuh T."/>
            <person name="Niatou-Singa F.S."/>
            <person name="Gouil Q."/>
            <person name="Baker L."/>
            <person name="Ritchie M.E."/>
            <person name="Jex A.R."/>
            <person name="Gazzola D."/>
            <person name="Li H."/>
            <person name="Toshio Fujiwara R."/>
            <person name="Zhan B."/>
            <person name="Aroian R.V."/>
            <person name="Pafco B."/>
            <person name="Schwarz E.M."/>
        </authorList>
    </citation>
    <scope>NUCLEOTIDE SEQUENCE [LARGE SCALE GENOMIC DNA]</scope>
    <source>
        <strain evidence="16 17">Aroian</strain>
        <tissue evidence="16">Whole animal</tissue>
    </source>
</reference>
<dbReference type="InterPro" id="IPR038657">
    <property type="entry name" value="Ribosomal_bL19_sf"/>
</dbReference>
<dbReference type="InterPro" id="IPR011016">
    <property type="entry name" value="Znf_RING-CH"/>
</dbReference>
<dbReference type="InterPro" id="IPR001841">
    <property type="entry name" value="Znf_RING"/>
</dbReference>
<feature type="domain" description="RING-type" evidence="15">
    <location>
        <begin position="577"/>
        <end position="615"/>
    </location>
</feature>
<evidence type="ECO:0000256" key="5">
    <source>
        <dbReference type="ARBA" id="ARBA00022771"/>
    </source>
</evidence>
<proteinExistence type="inferred from homology"/>
<feature type="transmembrane region" description="Helical" evidence="14">
    <location>
        <begin position="94"/>
        <end position="114"/>
    </location>
</feature>
<dbReference type="SUPFAM" id="SSF50104">
    <property type="entry name" value="Translation proteins SH3-like domain"/>
    <property type="match status" value="1"/>
</dbReference>
<dbReference type="InterPro" id="IPR008991">
    <property type="entry name" value="Translation_prot_SH3-like_sf"/>
</dbReference>
<feature type="transmembrane region" description="Helical" evidence="14">
    <location>
        <begin position="244"/>
        <end position="265"/>
    </location>
</feature>
<evidence type="ECO:0000256" key="9">
    <source>
        <dbReference type="ARBA" id="ARBA00023136"/>
    </source>
</evidence>
<evidence type="ECO:0000256" key="6">
    <source>
        <dbReference type="ARBA" id="ARBA00022833"/>
    </source>
</evidence>
<evidence type="ECO:0000259" key="15">
    <source>
        <dbReference type="PROSITE" id="PS50089"/>
    </source>
</evidence>
<evidence type="ECO:0000256" key="10">
    <source>
        <dbReference type="ARBA" id="ARBA00023274"/>
    </source>
</evidence>
<keyword evidence="5 13" id="KW-0863">Zinc-finger</keyword>
<name>A0ABR1BWV3_NECAM</name>
<dbReference type="SUPFAM" id="SSF57850">
    <property type="entry name" value="RING/U-box"/>
    <property type="match status" value="1"/>
</dbReference>
<comment type="caution">
    <text evidence="16">The sequence shown here is derived from an EMBL/GenBank/DDBJ whole genome shotgun (WGS) entry which is preliminary data.</text>
</comment>
<protein>
    <recommendedName>
        <fullName evidence="11">Large ribosomal subunit protein bL19m</fullName>
    </recommendedName>
    <alternativeName>
        <fullName evidence="12">39S ribosomal protein L19, mitochondrial</fullName>
    </alternativeName>
</protein>
<dbReference type="Pfam" id="PF13639">
    <property type="entry name" value="zf-RING_2"/>
    <property type="match status" value="1"/>
</dbReference>
<evidence type="ECO:0000256" key="11">
    <source>
        <dbReference type="ARBA" id="ARBA00035288"/>
    </source>
</evidence>
<sequence>MEEYPVMDMRLPPGTHDQDGVHESLQLCRAIAVRVLETTLRLPGLILLELWWRNRDISFDEITQEMLKKAPFNSYLDISTILDFVHRRNFDNSAALILSYSVLFLSIMFLTLPITKLFKLYGHAFSLLIFAFAHYMSITYVYLEQDSEDKELKLDNFVKLERHGFHFLAQLMLSVVQSCVLGLESDVGRAFLTVFTLPIVARMCGFPLDKLILTHNVACSLVMLSICIYVLNRVPDMVHGMRTAFRQVKAIFVVRGLAGGFVTVWRRLRIAQLMTCAWLTMFVIRMYVEMWEKGRSWREAGPALLEGIAESTNTPISLLALALTVSFVCKWVVDGAQMAVGGRRDHGHVLAHSGYTEALTLVLLCLQTGLLGMKTEQKAFLLGLVLFIVMSALLQSLYELLEPQLLSLAATPNASGSRHIRCLVLALILFVAPIVMAGAITTFLPVDLWCVIIVSNCVLTTIHAASSTVQYIIGMVESRSLEPWEHSDDLMFWTRMVTKIFELSIALIVLVYGIIFTVAGNWTLATIAVLVFHVIFNIYRRMETLLGSMTARQAAVKNINRLPRASKEELKARCDVCAICFMEMWEEARVTPCKHFFHGSCLRKWLSVRQVCPLCYAELVDPDGERTDGESERDFSPDQERVRERNAEWRELRAMEGARDMWPLMEQVYDNETDSDTHFPKRLFHGKMSLSLPRSIWLARMAAVQVIPCRKSSTCPSRPAEASKRGSDLKKRMEELKHIPDFPLIYPDFLQSPVWNRRNSLKEELEFQDMLERRTHLDIPEFFVGSIVAVTTSEKYMGSKEHRFVGICIRREKQGLHHQFTLRNVIDGIGVEIMYDLYNPTIRKIETLKLEKRLDTDLSYLVDALPEYSTFDFHMEPIAHPAGTPVPVNPIRVKLRPPPWCRRWELLDYKGIDGAWEQSTPYFKRKFHKTKINDYLRYDLIADYRIGSELEHELKVEEKMQRFEKERHTAGFTRRRIFRSAAASR</sequence>
<keyword evidence="17" id="KW-1185">Reference proteome</keyword>
<gene>
    <name evidence="16" type="primary">Necator_chrI.g2910</name>
    <name evidence="16" type="ORF">RB195_006781</name>
</gene>
<dbReference type="Gene3D" id="2.30.30.790">
    <property type="match status" value="1"/>
</dbReference>
<feature type="transmembrane region" description="Helical" evidence="14">
    <location>
        <begin position="379"/>
        <end position="401"/>
    </location>
</feature>
<evidence type="ECO:0000256" key="13">
    <source>
        <dbReference type="PROSITE-ProRule" id="PRU00175"/>
    </source>
</evidence>
<comment type="similarity">
    <text evidence="2">Belongs to the bacterial ribosomal protein bL19 family.</text>
</comment>
<keyword evidence="10" id="KW-0687">Ribonucleoprotein</keyword>
<organism evidence="16 17">
    <name type="scientific">Necator americanus</name>
    <name type="common">Human hookworm</name>
    <dbReference type="NCBI Taxonomy" id="51031"/>
    <lineage>
        <taxon>Eukaryota</taxon>
        <taxon>Metazoa</taxon>
        <taxon>Ecdysozoa</taxon>
        <taxon>Nematoda</taxon>
        <taxon>Chromadorea</taxon>
        <taxon>Rhabditida</taxon>
        <taxon>Rhabditina</taxon>
        <taxon>Rhabditomorpha</taxon>
        <taxon>Strongyloidea</taxon>
        <taxon>Ancylostomatidae</taxon>
        <taxon>Bunostominae</taxon>
        <taxon>Necator</taxon>
    </lineage>
</organism>
<dbReference type="PANTHER" id="PTHR22763:SF191">
    <property type="entry name" value="RING FINGER PROTEIN 145 HOMOLOG"/>
    <property type="match status" value="1"/>
</dbReference>
<dbReference type="SMART" id="SM00184">
    <property type="entry name" value="RING"/>
    <property type="match status" value="1"/>
</dbReference>
<evidence type="ECO:0000256" key="7">
    <source>
        <dbReference type="ARBA" id="ARBA00022980"/>
    </source>
</evidence>
<dbReference type="PANTHER" id="PTHR22763">
    <property type="entry name" value="RING ZINC FINGER PROTEIN"/>
    <property type="match status" value="1"/>
</dbReference>
<evidence type="ECO:0000256" key="4">
    <source>
        <dbReference type="ARBA" id="ARBA00022723"/>
    </source>
</evidence>
<dbReference type="EMBL" id="JAVFWL010000001">
    <property type="protein sequence ID" value="KAK6729935.1"/>
    <property type="molecule type" value="Genomic_DNA"/>
</dbReference>
<evidence type="ECO:0000256" key="12">
    <source>
        <dbReference type="ARBA" id="ARBA00035359"/>
    </source>
</evidence>
<evidence type="ECO:0000256" key="1">
    <source>
        <dbReference type="ARBA" id="ARBA00004141"/>
    </source>
</evidence>
<keyword evidence="6" id="KW-0862">Zinc</keyword>
<evidence type="ECO:0000313" key="17">
    <source>
        <dbReference type="Proteomes" id="UP001303046"/>
    </source>
</evidence>
<dbReference type="Pfam" id="PF13705">
    <property type="entry name" value="TRC8_N"/>
    <property type="match status" value="1"/>
</dbReference>
<feature type="transmembrane region" description="Helical" evidence="14">
    <location>
        <begin position="452"/>
        <end position="476"/>
    </location>
</feature>
<dbReference type="SMART" id="SM00744">
    <property type="entry name" value="RINGv"/>
    <property type="match status" value="1"/>
</dbReference>
<evidence type="ECO:0000313" key="16">
    <source>
        <dbReference type="EMBL" id="KAK6729935.1"/>
    </source>
</evidence>
<feature type="transmembrane region" description="Helical" evidence="14">
    <location>
        <begin position="497"/>
        <end position="516"/>
    </location>
</feature>
<accession>A0ABR1BWV3</accession>
<feature type="transmembrane region" description="Helical" evidence="14">
    <location>
        <begin position="422"/>
        <end position="446"/>
    </location>
</feature>
<feature type="transmembrane region" description="Helical" evidence="14">
    <location>
        <begin position="120"/>
        <end position="143"/>
    </location>
</feature>
<evidence type="ECO:0000256" key="8">
    <source>
        <dbReference type="ARBA" id="ARBA00022989"/>
    </source>
</evidence>
<keyword evidence="8 14" id="KW-1133">Transmembrane helix</keyword>
<dbReference type="InterPro" id="IPR013083">
    <property type="entry name" value="Znf_RING/FYVE/PHD"/>
</dbReference>
<keyword evidence="3 14" id="KW-0812">Transmembrane</keyword>
<feature type="transmembrane region" description="Helical" evidence="14">
    <location>
        <begin position="522"/>
        <end position="539"/>
    </location>
</feature>
<dbReference type="InterPro" id="IPR050731">
    <property type="entry name" value="HRD1_E3_ubiq-ligases"/>
</dbReference>
<comment type="subcellular location">
    <subcellularLocation>
        <location evidence="1">Membrane</location>
        <topology evidence="1">Multi-pass membrane protein</topology>
    </subcellularLocation>
</comment>
<dbReference type="InterPro" id="IPR025754">
    <property type="entry name" value="TRC8_N_dom"/>
</dbReference>
<keyword evidence="7" id="KW-0689">Ribosomal protein</keyword>